<evidence type="ECO:0000313" key="6">
    <source>
        <dbReference type="Proteomes" id="UP000547674"/>
    </source>
</evidence>
<dbReference type="Gene3D" id="3.40.605.10">
    <property type="entry name" value="Aldehyde Dehydrogenase, Chain A, domain 1"/>
    <property type="match status" value="1"/>
</dbReference>
<keyword evidence="3" id="KW-0520">NAD</keyword>
<dbReference type="InterPro" id="IPR016160">
    <property type="entry name" value="Ald_DH_CS_CYS"/>
</dbReference>
<dbReference type="PROSITE" id="PS00070">
    <property type="entry name" value="ALDEHYDE_DEHYDR_CYS"/>
    <property type="match status" value="1"/>
</dbReference>
<protein>
    <recommendedName>
        <fullName evidence="1">methylmalonate-semialdehyde dehydrogenase (CoA acylating)</fullName>
        <ecNumber evidence="1">1.2.1.27</ecNumber>
    </recommendedName>
</protein>
<evidence type="ECO:0000259" key="4">
    <source>
        <dbReference type="Pfam" id="PF00171"/>
    </source>
</evidence>
<reference evidence="5 6" key="1">
    <citation type="submission" date="2020-03" db="EMBL/GenBank/DDBJ databases">
        <title>Metabolic flexibility allows generalist bacteria to become dominant in a frequently disturbed ecosystem.</title>
        <authorList>
            <person name="Chen Y.-J."/>
            <person name="Leung P.M."/>
            <person name="Bay S.K."/>
            <person name="Hugenholtz P."/>
            <person name="Kessler A.J."/>
            <person name="Shelley G."/>
            <person name="Waite D.W."/>
            <person name="Cook P.L."/>
            <person name="Greening C."/>
        </authorList>
    </citation>
    <scope>NUCLEOTIDE SEQUENCE [LARGE SCALE GENOMIC DNA]</scope>
    <source>
        <strain evidence="5">SS_bin_28</strain>
    </source>
</reference>
<dbReference type="InterPro" id="IPR015590">
    <property type="entry name" value="Aldehyde_DH_dom"/>
</dbReference>
<dbReference type="Pfam" id="PF00171">
    <property type="entry name" value="Aldedh"/>
    <property type="match status" value="1"/>
</dbReference>
<dbReference type="EC" id="1.2.1.27" evidence="1"/>
<proteinExistence type="predicted"/>
<dbReference type="GO" id="GO:0006574">
    <property type="term" value="P:L-valine catabolic process"/>
    <property type="evidence" value="ECO:0007669"/>
    <property type="project" value="TreeGrafter"/>
</dbReference>
<feature type="domain" description="Aldehyde dehydrogenase" evidence="4">
    <location>
        <begin position="27"/>
        <end position="491"/>
    </location>
</feature>
<dbReference type="CDD" id="cd07085">
    <property type="entry name" value="ALDH_F6_MMSDH"/>
    <property type="match status" value="1"/>
</dbReference>
<dbReference type="NCBIfam" id="TIGR01722">
    <property type="entry name" value="MMSDH"/>
    <property type="match status" value="1"/>
</dbReference>
<dbReference type="Proteomes" id="UP000547674">
    <property type="component" value="Unassembled WGS sequence"/>
</dbReference>
<dbReference type="FunFam" id="3.40.605.10:FF:000003">
    <property type="entry name" value="Methylmalonate-semialdehyde dehydrogenase [acylating]"/>
    <property type="match status" value="1"/>
</dbReference>
<organism evidence="5 6">
    <name type="scientific">Eiseniibacteriota bacterium</name>
    <dbReference type="NCBI Taxonomy" id="2212470"/>
    <lineage>
        <taxon>Bacteria</taxon>
        <taxon>Candidatus Eiseniibacteriota</taxon>
    </lineage>
</organism>
<dbReference type="SUPFAM" id="SSF53720">
    <property type="entry name" value="ALDH-like"/>
    <property type="match status" value="1"/>
</dbReference>
<evidence type="ECO:0000256" key="2">
    <source>
        <dbReference type="ARBA" id="ARBA00023002"/>
    </source>
</evidence>
<name>A0A7Y2H3P9_UNCEI</name>
<sequence length="496" mass="53355">MTSPHVGTPTATSSEARQLKNYIGGDWITSNAEHIPVLNPATGETLASVPMSGADEVNAAVKAAKDAFPAWRETPPLVRARYFFTLKNLLEENVEHLSKILTKEHGKTLSEARGSVRRAIENVEVATGIPTLMQGYNLEDVARGIDCQAIRQPIGVFACIAPFNFPAMVPLWFLPFAVATGNTFIVKPSEQVPMCQEFIFEMIQASGIPPGVCNMIHGGKDSVNAILDNPDIKGVSFVGSTPIARHVYKRAGETGKRVQALGGAKNFLVVMPDAQLEDTASAITESFAGCAGERCLAGSVVLAVGDVHKPLVEKLKEKASNIKVGNGLEAGVTMGPVISAPHRDKIASYVEKGIAEGGDLILDGRDCKVEGHEGGNWFGPTIFDNVKPDATIAKEEIFGPVLTIVPVESLDEAINTIHKSEFANATSIFTQSGPAAREFRYRAEVSMMGINIGVAAPMAFFSFGGTRSSFYGDLKAHGRDSIEFYTDKKMVIERWF</sequence>
<dbReference type="InterPro" id="IPR016163">
    <property type="entry name" value="Ald_DH_C"/>
</dbReference>
<dbReference type="InterPro" id="IPR016162">
    <property type="entry name" value="Ald_DH_N"/>
</dbReference>
<dbReference type="PANTHER" id="PTHR43866">
    <property type="entry name" value="MALONATE-SEMIALDEHYDE DEHYDROGENASE"/>
    <property type="match status" value="1"/>
</dbReference>
<evidence type="ECO:0000256" key="1">
    <source>
        <dbReference type="ARBA" id="ARBA00013048"/>
    </source>
</evidence>
<comment type="caution">
    <text evidence="5">The sequence shown here is derived from an EMBL/GenBank/DDBJ whole genome shotgun (WGS) entry which is preliminary data.</text>
</comment>
<gene>
    <name evidence="5" type="ORF">HKN21_16100</name>
</gene>
<dbReference type="Gene3D" id="3.40.309.10">
    <property type="entry name" value="Aldehyde Dehydrogenase, Chain A, domain 2"/>
    <property type="match status" value="1"/>
</dbReference>
<dbReference type="GO" id="GO:0006210">
    <property type="term" value="P:thymine catabolic process"/>
    <property type="evidence" value="ECO:0007669"/>
    <property type="project" value="TreeGrafter"/>
</dbReference>
<dbReference type="InterPro" id="IPR010061">
    <property type="entry name" value="MeMal-semiAld_DH"/>
</dbReference>
<dbReference type="FunFam" id="3.40.309.10:FF:000002">
    <property type="entry name" value="Methylmalonate-semialdehyde dehydrogenase (Acylating)"/>
    <property type="match status" value="1"/>
</dbReference>
<dbReference type="AlphaFoldDB" id="A0A7Y2H3P9"/>
<dbReference type="EMBL" id="JABDJR010000645">
    <property type="protein sequence ID" value="NNF08285.1"/>
    <property type="molecule type" value="Genomic_DNA"/>
</dbReference>
<evidence type="ECO:0000256" key="3">
    <source>
        <dbReference type="ARBA" id="ARBA00023027"/>
    </source>
</evidence>
<dbReference type="GO" id="GO:0004491">
    <property type="term" value="F:methylmalonate-semialdehyde dehydrogenase (acylating, NAD) activity"/>
    <property type="evidence" value="ECO:0007669"/>
    <property type="project" value="UniProtKB-EC"/>
</dbReference>
<accession>A0A7Y2H3P9</accession>
<dbReference type="PANTHER" id="PTHR43866:SF4">
    <property type="entry name" value="MALONATE-SEMIALDEHYDE DEHYDROGENASE"/>
    <property type="match status" value="1"/>
</dbReference>
<keyword evidence="2" id="KW-0560">Oxidoreductase</keyword>
<dbReference type="InterPro" id="IPR016161">
    <property type="entry name" value="Ald_DH/histidinol_DH"/>
</dbReference>
<evidence type="ECO:0000313" key="5">
    <source>
        <dbReference type="EMBL" id="NNF08285.1"/>
    </source>
</evidence>